<dbReference type="InterPro" id="IPR050679">
    <property type="entry name" value="Bact_HTH_transcr_reg"/>
</dbReference>
<dbReference type="CDD" id="cd07377">
    <property type="entry name" value="WHTH_GntR"/>
    <property type="match status" value="1"/>
</dbReference>
<feature type="region of interest" description="Disordered" evidence="4">
    <location>
        <begin position="1"/>
        <end position="32"/>
    </location>
</feature>
<evidence type="ECO:0000256" key="2">
    <source>
        <dbReference type="ARBA" id="ARBA00023125"/>
    </source>
</evidence>
<dbReference type="InterPro" id="IPR028978">
    <property type="entry name" value="Chorismate_lyase_/UTRA_dom_sf"/>
</dbReference>
<dbReference type="Gene3D" id="3.40.1410.10">
    <property type="entry name" value="Chorismate lyase-like"/>
    <property type="match status" value="1"/>
</dbReference>
<evidence type="ECO:0000256" key="4">
    <source>
        <dbReference type="SAM" id="MobiDB-lite"/>
    </source>
</evidence>
<sequence length="269" mass="29287">MTLPSGPSVRPAGVAPDANKPDANKPDANRPDLNRSAVARYLQLATLFRHRVEKGVWLPGTQIPTVDELAAECGVARATIRQALDQLAEQGLIERFRAKGTFVSATPPQRLWCDVETDWTGLLRSREGARIEILADTPGQDGASLPPCIGEPAPLYRRLKRRHWRDSQPFLLADVWLDESLSPKVTPEDLVTKTALRLVASIPGVKIAGARQTLTIGSADVETAAALHLPLNAPIAHVHRVALDAKGRLLLVANGLYRGDTVRIDVKLR</sequence>
<dbReference type="SMART" id="SM00866">
    <property type="entry name" value="UTRA"/>
    <property type="match status" value="1"/>
</dbReference>
<dbReference type="PRINTS" id="PR00035">
    <property type="entry name" value="HTHGNTR"/>
</dbReference>
<evidence type="ECO:0000313" key="7">
    <source>
        <dbReference type="Proteomes" id="UP000765160"/>
    </source>
</evidence>
<dbReference type="Proteomes" id="UP000765160">
    <property type="component" value="Unassembled WGS sequence"/>
</dbReference>
<dbReference type="InterPro" id="IPR036388">
    <property type="entry name" value="WH-like_DNA-bd_sf"/>
</dbReference>
<comment type="caution">
    <text evidence="6">The sequence shown here is derived from an EMBL/GenBank/DDBJ whole genome shotgun (WGS) entry which is preliminary data.</text>
</comment>
<keyword evidence="7" id="KW-1185">Reference proteome</keyword>
<evidence type="ECO:0000313" key="6">
    <source>
        <dbReference type="EMBL" id="NKE44548.1"/>
    </source>
</evidence>
<dbReference type="Gene3D" id="1.10.10.10">
    <property type="entry name" value="Winged helix-like DNA-binding domain superfamily/Winged helix DNA-binding domain"/>
    <property type="match status" value="1"/>
</dbReference>
<reference evidence="6 7" key="1">
    <citation type="submission" date="2020-03" db="EMBL/GenBank/DDBJ databases">
        <title>Roseomonas selenitidurans sp. nov. isolated from soil.</title>
        <authorList>
            <person name="Liu H."/>
        </authorList>
    </citation>
    <scope>NUCLEOTIDE SEQUENCE [LARGE SCALE GENOMIC DNA]</scope>
    <source>
        <strain evidence="6 7">JCM 15073</strain>
    </source>
</reference>
<dbReference type="SMART" id="SM00345">
    <property type="entry name" value="HTH_GNTR"/>
    <property type="match status" value="1"/>
</dbReference>
<evidence type="ECO:0000256" key="1">
    <source>
        <dbReference type="ARBA" id="ARBA00023015"/>
    </source>
</evidence>
<protein>
    <submittedName>
        <fullName evidence="6">GntR family transcriptional regulator</fullName>
    </submittedName>
</protein>
<keyword evidence="1" id="KW-0805">Transcription regulation</keyword>
<dbReference type="Pfam" id="PF07702">
    <property type="entry name" value="UTRA"/>
    <property type="match status" value="1"/>
</dbReference>
<accession>A0ABX1EWU7</accession>
<dbReference type="PANTHER" id="PTHR44846">
    <property type="entry name" value="MANNOSYL-D-GLYCERATE TRANSPORT/METABOLISM SYSTEM REPRESSOR MNGR-RELATED"/>
    <property type="match status" value="1"/>
</dbReference>
<proteinExistence type="predicted"/>
<dbReference type="Pfam" id="PF00392">
    <property type="entry name" value="GntR"/>
    <property type="match status" value="1"/>
</dbReference>
<dbReference type="InterPro" id="IPR011663">
    <property type="entry name" value="UTRA"/>
</dbReference>
<evidence type="ECO:0000259" key="5">
    <source>
        <dbReference type="PROSITE" id="PS50949"/>
    </source>
</evidence>
<organism evidence="6 7">
    <name type="scientific">Falsiroseomonas frigidaquae</name>
    <dbReference type="NCBI Taxonomy" id="487318"/>
    <lineage>
        <taxon>Bacteria</taxon>
        <taxon>Pseudomonadati</taxon>
        <taxon>Pseudomonadota</taxon>
        <taxon>Alphaproteobacteria</taxon>
        <taxon>Acetobacterales</taxon>
        <taxon>Roseomonadaceae</taxon>
        <taxon>Falsiroseomonas</taxon>
    </lineage>
</organism>
<feature type="compositionally biased region" description="Basic and acidic residues" evidence="4">
    <location>
        <begin position="19"/>
        <end position="32"/>
    </location>
</feature>
<dbReference type="SUPFAM" id="SSF64288">
    <property type="entry name" value="Chorismate lyase-like"/>
    <property type="match status" value="1"/>
</dbReference>
<gene>
    <name evidence="6" type="ORF">HB662_07150</name>
</gene>
<dbReference type="InterPro" id="IPR000524">
    <property type="entry name" value="Tscrpt_reg_HTH_GntR"/>
</dbReference>
<keyword evidence="3" id="KW-0804">Transcription</keyword>
<evidence type="ECO:0000256" key="3">
    <source>
        <dbReference type="ARBA" id="ARBA00023163"/>
    </source>
</evidence>
<dbReference type="EMBL" id="JAAVTX010000002">
    <property type="protein sequence ID" value="NKE44548.1"/>
    <property type="molecule type" value="Genomic_DNA"/>
</dbReference>
<keyword evidence="2" id="KW-0238">DNA-binding</keyword>
<dbReference type="PANTHER" id="PTHR44846:SF1">
    <property type="entry name" value="MANNOSYL-D-GLYCERATE TRANSPORT_METABOLISM SYSTEM REPRESSOR MNGR-RELATED"/>
    <property type="match status" value="1"/>
</dbReference>
<dbReference type="PROSITE" id="PS50949">
    <property type="entry name" value="HTH_GNTR"/>
    <property type="match status" value="1"/>
</dbReference>
<feature type="domain" description="HTH gntR-type" evidence="5">
    <location>
        <begin position="38"/>
        <end position="106"/>
    </location>
</feature>
<dbReference type="InterPro" id="IPR036390">
    <property type="entry name" value="WH_DNA-bd_sf"/>
</dbReference>
<name>A0ABX1EWU7_9PROT</name>
<dbReference type="SUPFAM" id="SSF46785">
    <property type="entry name" value="Winged helix' DNA-binding domain"/>
    <property type="match status" value="1"/>
</dbReference>